<dbReference type="GO" id="GO:0034605">
    <property type="term" value="P:cellular response to heat"/>
    <property type="evidence" value="ECO:0007669"/>
    <property type="project" value="TreeGrafter"/>
</dbReference>
<feature type="domain" description="Clp ATPase C-terminal" evidence="4">
    <location>
        <begin position="60"/>
        <end position="153"/>
    </location>
</feature>
<protein>
    <submittedName>
        <fullName evidence="5">Unannotated protein</fullName>
    </submittedName>
</protein>
<dbReference type="PANTHER" id="PTHR11638:SF18">
    <property type="entry name" value="HEAT SHOCK PROTEIN 104"/>
    <property type="match status" value="1"/>
</dbReference>
<dbReference type="SUPFAM" id="SSF52540">
    <property type="entry name" value="P-loop containing nucleoside triphosphate hydrolases"/>
    <property type="match status" value="1"/>
</dbReference>
<evidence type="ECO:0000313" key="5">
    <source>
        <dbReference type="EMBL" id="CAB4370551.1"/>
    </source>
</evidence>
<dbReference type="GO" id="GO:0016887">
    <property type="term" value="F:ATP hydrolysis activity"/>
    <property type="evidence" value="ECO:0007669"/>
    <property type="project" value="InterPro"/>
</dbReference>
<dbReference type="GO" id="GO:0005524">
    <property type="term" value="F:ATP binding"/>
    <property type="evidence" value="ECO:0007669"/>
    <property type="project" value="UniProtKB-KW"/>
</dbReference>
<dbReference type="InterPro" id="IPR003959">
    <property type="entry name" value="ATPase_AAA_core"/>
</dbReference>
<dbReference type="Pfam" id="PF10431">
    <property type="entry name" value="ClpB_D2-small"/>
    <property type="match status" value="1"/>
</dbReference>
<evidence type="ECO:0000256" key="1">
    <source>
        <dbReference type="ARBA" id="ARBA00022741"/>
    </source>
</evidence>
<dbReference type="AlphaFoldDB" id="A0A6J6AJT3"/>
<keyword evidence="1" id="KW-0547">Nucleotide-binding</keyword>
<organism evidence="5">
    <name type="scientific">freshwater metagenome</name>
    <dbReference type="NCBI Taxonomy" id="449393"/>
    <lineage>
        <taxon>unclassified sequences</taxon>
        <taxon>metagenomes</taxon>
        <taxon>ecological metagenomes</taxon>
    </lineage>
</organism>
<dbReference type="Gene3D" id="1.10.8.60">
    <property type="match status" value="1"/>
</dbReference>
<proteinExistence type="predicted"/>
<dbReference type="SMART" id="SM01086">
    <property type="entry name" value="ClpB_D2-small"/>
    <property type="match status" value="1"/>
</dbReference>
<dbReference type="EMBL" id="CAEUNI010000007">
    <property type="protein sequence ID" value="CAB4370551.1"/>
    <property type="molecule type" value="Genomic_DNA"/>
</dbReference>
<name>A0A6J6AJT3_9ZZZZ</name>
<feature type="region of interest" description="Disordered" evidence="3">
    <location>
        <begin position="154"/>
        <end position="174"/>
    </location>
</feature>
<evidence type="ECO:0000259" key="4">
    <source>
        <dbReference type="SMART" id="SM01086"/>
    </source>
</evidence>
<keyword evidence="2" id="KW-0067">ATP-binding</keyword>
<dbReference type="InterPro" id="IPR050130">
    <property type="entry name" value="ClpA_ClpB"/>
</dbReference>
<gene>
    <name evidence="5" type="ORF">UFOPK4182_00153</name>
</gene>
<dbReference type="PANTHER" id="PTHR11638">
    <property type="entry name" value="ATP-DEPENDENT CLP PROTEASE"/>
    <property type="match status" value="1"/>
</dbReference>
<dbReference type="Pfam" id="PF07724">
    <property type="entry name" value="AAA_2"/>
    <property type="match status" value="1"/>
</dbReference>
<evidence type="ECO:0000256" key="2">
    <source>
        <dbReference type="ARBA" id="ARBA00022840"/>
    </source>
</evidence>
<evidence type="ECO:0000256" key="3">
    <source>
        <dbReference type="SAM" id="MobiDB-lite"/>
    </source>
</evidence>
<accession>A0A6J6AJT3</accession>
<dbReference type="Gene3D" id="3.40.50.300">
    <property type="entry name" value="P-loop containing nucleotide triphosphate hydrolases"/>
    <property type="match status" value="1"/>
</dbReference>
<sequence length="174" mass="19232">MTTNLGTRDISKSLGLGFANTDDDLTNYERMKGKVSDELKSHFRPEFLNRIDDVIVFHQLTKDQIIQIVDLMIANLDERLRAKDMGIELTTAAKGLLADRGYDPLLGARPLRRTIQREIEDALSERILFSELNAGEIIVVDVEGEGAEAKFTFTGAPKSATPDSPENLAEAPTA</sequence>
<dbReference type="FunFam" id="1.10.8.60:FF:000017">
    <property type="entry name" value="ATP-dependent chaperone ClpB"/>
    <property type="match status" value="1"/>
</dbReference>
<dbReference type="InterPro" id="IPR019489">
    <property type="entry name" value="Clp_ATPase_C"/>
</dbReference>
<dbReference type="GO" id="GO:0005737">
    <property type="term" value="C:cytoplasm"/>
    <property type="evidence" value="ECO:0007669"/>
    <property type="project" value="TreeGrafter"/>
</dbReference>
<reference evidence="5" key="1">
    <citation type="submission" date="2020-05" db="EMBL/GenBank/DDBJ databases">
        <authorList>
            <person name="Chiriac C."/>
            <person name="Salcher M."/>
            <person name="Ghai R."/>
            <person name="Kavagutti S V."/>
        </authorList>
    </citation>
    <scope>NUCLEOTIDE SEQUENCE</scope>
</reference>
<dbReference type="InterPro" id="IPR027417">
    <property type="entry name" value="P-loop_NTPase"/>
</dbReference>